<name>Q0A6G3_ALKEH</name>
<dbReference type="eggNOG" id="COG1762">
    <property type="taxonomic scope" value="Bacteria"/>
</dbReference>
<dbReference type="InterPro" id="IPR051541">
    <property type="entry name" value="PTS_SugarTrans_NitroReg"/>
</dbReference>
<dbReference type="HOGENOM" id="CLU_072531_5_2_6"/>
<evidence type="ECO:0000259" key="1">
    <source>
        <dbReference type="PROSITE" id="PS51094"/>
    </source>
</evidence>
<dbReference type="GO" id="GO:0030295">
    <property type="term" value="F:protein kinase activator activity"/>
    <property type="evidence" value="ECO:0007669"/>
    <property type="project" value="TreeGrafter"/>
</dbReference>
<dbReference type="GO" id="GO:0008982">
    <property type="term" value="F:protein-N(PI)-phosphohistidine-sugar phosphotransferase activity"/>
    <property type="evidence" value="ECO:0007669"/>
    <property type="project" value="InterPro"/>
</dbReference>
<dbReference type="Gene3D" id="3.40.930.10">
    <property type="entry name" value="Mannitol-specific EII, Chain A"/>
    <property type="match status" value="1"/>
</dbReference>
<organism evidence="2 3">
    <name type="scientific">Alkalilimnicola ehrlichii (strain ATCC BAA-1101 / DSM 17681 / MLHE-1)</name>
    <dbReference type="NCBI Taxonomy" id="187272"/>
    <lineage>
        <taxon>Bacteria</taxon>
        <taxon>Pseudomonadati</taxon>
        <taxon>Pseudomonadota</taxon>
        <taxon>Gammaproteobacteria</taxon>
        <taxon>Chromatiales</taxon>
        <taxon>Ectothiorhodospiraceae</taxon>
        <taxon>Alkalilimnicola</taxon>
    </lineage>
</organism>
<dbReference type="PROSITE" id="PS51094">
    <property type="entry name" value="PTS_EIIA_TYPE_2"/>
    <property type="match status" value="1"/>
</dbReference>
<gene>
    <name evidence="2" type="ordered locus">Mlg_2232</name>
</gene>
<dbReference type="NCBIfam" id="TIGR01419">
    <property type="entry name" value="nitro_reg_IIA"/>
    <property type="match status" value="1"/>
</dbReference>
<dbReference type="InterPro" id="IPR002178">
    <property type="entry name" value="PTS_EIIA_type-2_dom"/>
</dbReference>
<accession>Q0A6G3</accession>
<evidence type="ECO:0000313" key="2">
    <source>
        <dbReference type="EMBL" id="ABI57574.1"/>
    </source>
</evidence>
<protein>
    <submittedName>
        <fullName evidence="2">PTS IIA-like nitrogen-regulatory protein PtsN</fullName>
    </submittedName>
</protein>
<sequence length="170" mass="18628">MTAVAVTGPGLNDTMKIAELITPDRIRCDAEVSSKKRVLEQLSDLLTADDTTLASTQVFDRLVARERLGSTGLGHGVALPHARMEGIEQARGAMIRLDQGVDFDAFDREPVDLLFALVVPEHFTDEHLQILADLAEMFSDSGLCEQLRATTDPTRLHRLLSEWQGSETAG</sequence>
<dbReference type="PANTHER" id="PTHR47738:SF1">
    <property type="entry name" value="NITROGEN REGULATORY PROTEIN"/>
    <property type="match status" value="1"/>
</dbReference>
<dbReference type="PROSITE" id="PS00372">
    <property type="entry name" value="PTS_EIIA_TYPE_2_HIS"/>
    <property type="match status" value="1"/>
</dbReference>
<keyword evidence="3" id="KW-1185">Reference proteome</keyword>
<dbReference type="GO" id="GO:0009401">
    <property type="term" value="P:phosphoenolpyruvate-dependent sugar phosphotransferase system"/>
    <property type="evidence" value="ECO:0007669"/>
    <property type="project" value="InterPro"/>
</dbReference>
<dbReference type="CDD" id="cd00211">
    <property type="entry name" value="PTS_IIA_fru"/>
    <property type="match status" value="1"/>
</dbReference>
<dbReference type="PANTHER" id="PTHR47738">
    <property type="entry name" value="PTS SYSTEM FRUCTOSE-LIKE EIIA COMPONENT-RELATED"/>
    <property type="match status" value="1"/>
</dbReference>
<dbReference type="Pfam" id="PF00359">
    <property type="entry name" value="PTS_EIIA_2"/>
    <property type="match status" value="1"/>
</dbReference>
<dbReference type="KEGG" id="aeh:Mlg_2232"/>
<dbReference type="InterPro" id="IPR016152">
    <property type="entry name" value="PTrfase/Anion_transptr"/>
</dbReference>
<proteinExistence type="predicted"/>
<dbReference type="InterPro" id="IPR006320">
    <property type="entry name" value="PTS_Nitro_regul"/>
</dbReference>
<dbReference type="SUPFAM" id="SSF55804">
    <property type="entry name" value="Phoshotransferase/anion transport protein"/>
    <property type="match status" value="1"/>
</dbReference>
<reference evidence="3" key="1">
    <citation type="submission" date="2006-08" db="EMBL/GenBank/DDBJ databases">
        <title>Complete sequence of Alkalilimnicola ehrilichei MLHE-1.</title>
        <authorList>
            <person name="Copeland A."/>
            <person name="Lucas S."/>
            <person name="Lapidus A."/>
            <person name="Barry K."/>
            <person name="Detter J.C."/>
            <person name="Glavina del Rio T."/>
            <person name="Hammon N."/>
            <person name="Israni S."/>
            <person name="Dalin E."/>
            <person name="Tice H."/>
            <person name="Pitluck S."/>
            <person name="Sims D."/>
            <person name="Brettin T."/>
            <person name="Bruce D."/>
            <person name="Han C."/>
            <person name="Tapia R."/>
            <person name="Gilna P."/>
            <person name="Schmutz J."/>
            <person name="Larimer F."/>
            <person name="Land M."/>
            <person name="Hauser L."/>
            <person name="Kyrpides N."/>
            <person name="Mikhailova N."/>
            <person name="Oremland R.S."/>
            <person name="Hoeft S.E."/>
            <person name="Switzer-Blum J."/>
            <person name="Kulp T."/>
            <person name="King G."/>
            <person name="Tabita R."/>
            <person name="Witte B."/>
            <person name="Santini J.M."/>
            <person name="Basu P."/>
            <person name="Hollibaugh J.T."/>
            <person name="Xie G."/>
            <person name="Stolz J.F."/>
            <person name="Richardson P."/>
        </authorList>
    </citation>
    <scope>NUCLEOTIDE SEQUENCE [LARGE SCALE GENOMIC DNA]</scope>
    <source>
        <strain evidence="3">ATCC BAA-1101 / DSM 17681 / MLHE-1</strain>
    </source>
</reference>
<evidence type="ECO:0000313" key="3">
    <source>
        <dbReference type="Proteomes" id="UP000001962"/>
    </source>
</evidence>
<dbReference type="EMBL" id="CP000453">
    <property type="protein sequence ID" value="ABI57574.1"/>
    <property type="molecule type" value="Genomic_DNA"/>
</dbReference>
<dbReference type="Proteomes" id="UP000001962">
    <property type="component" value="Chromosome"/>
</dbReference>
<feature type="domain" description="PTS EIIA type-2" evidence="1">
    <location>
        <begin position="19"/>
        <end position="163"/>
    </location>
</feature>
<dbReference type="AlphaFoldDB" id="Q0A6G3"/>